<comment type="caution">
    <text evidence="4">The sequence shown here is derived from an EMBL/GenBank/DDBJ whole genome shotgun (WGS) entry which is preliminary data.</text>
</comment>
<proteinExistence type="predicted"/>
<dbReference type="GO" id="GO:0009236">
    <property type="term" value="P:cobalamin biosynthetic process"/>
    <property type="evidence" value="ECO:0007669"/>
    <property type="project" value="UniProtKB-UniPathway"/>
</dbReference>
<keyword evidence="3" id="KW-0560">Oxidoreductase</keyword>
<evidence type="ECO:0000256" key="2">
    <source>
        <dbReference type="ARBA" id="ARBA00022573"/>
    </source>
</evidence>
<name>A0A542ZCZ2_9ACTN</name>
<keyword evidence="2" id="KW-0169">Cobalamin biosynthesis</keyword>
<dbReference type="NCBIfam" id="NF005968">
    <property type="entry name" value="PRK08057.1-2"/>
    <property type="match status" value="1"/>
</dbReference>
<reference evidence="4 5" key="1">
    <citation type="submission" date="2019-06" db="EMBL/GenBank/DDBJ databases">
        <title>Sequencing the genomes of 1000 actinobacteria strains.</title>
        <authorList>
            <person name="Klenk H.-P."/>
        </authorList>
    </citation>
    <scope>NUCLEOTIDE SEQUENCE [LARGE SCALE GENOMIC DNA]</scope>
    <source>
        <strain evidence="4 5">DSM 8251</strain>
    </source>
</reference>
<dbReference type="InterPro" id="IPR003723">
    <property type="entry name" value="Precorrin-6x_reduct"/>
</dbReference>
<dbReference type="AlphaFoldDB" id="A0A542ZCZ2"/>
<dbReference type="GO" id="GO:0016994">
    <property type="term" value="F:precorrin-6A reductase activity"/>
    <property type="evidence" value="ECO:0007669"/>
    <property type="project" value="InterPro"/>
</dbReference>
<dbReference type="PROSITE" id="PS51014">
    <property type="entry name" value="COBK_CBIJ"/>
    <property type="match status" value="1"/>
</dbReference>
<comment type="pathway">
    <text evidence="1">Cofactor biosynthesis; adenosylcobalamin biosynthesis.</text>
</comment>
<dbReference type="EMBL" id="VFOR01000002">
    <property type="protein sequence ID" value="TQL58149.1"/>
    <property type="molecule type" value="Genomic_DNA"/>
</dbReference>
<dbReference type="PANTHER" id="PTHR36925:SF1">
    <property type="entry name" value="COBALT-PRECORRIN-6A REDUCTASE"/>
    <property type="match status" value="1"/>
</dbReference>
<dbReference type="Proteomes" id="UP000316196">
    <property type="component" value="Unassembled WGS sequence"/>
</dbReference>
<dbReference type="PANTHER" id="PTHR36925">
    <property type="entry name" value="COBALT-PRECORRIN-6A REDUCTASE"/>
    <property type="match status" value="1"/>
</dbReference>
<evidence type="ECO:0000313" key="5">
    <source>
        <dbReference type="Proteomes" id="UP000316196"/>
    </source>
</evidence>
<organism evidence="4 5">
    <name type="scientific">Propioniferax innocua</name>
    <dbReference type="NCBI Taxonomy" id="1753"/>
    <lineage>
        <taxon>Bacteria</taxon>
        <taxon>Bacillati</taxon>
        <taxon>Actinomycetota</taxon>
        <taxon>Actinomycetes</taxon>
        <taxon>Propionibacteriales</taxon>
        <taxon>Propionibacteriaceae</taxon>
        <taxon>Propioniferax</taxon>
    </lineage>
</organism>
<dbReference type="NCBIfam" id="TIGR00715">
    <property type="entry name" value="precor6x_red"/>
    <property type="match status" value="1"/>
</dbReference>
<sequence>MEENGPMTSSILILGGTAEARSLADALTDCGTRVLSSLAGRVQNPVLPAGEVRVGGFGGVDGLARWLVKNRPAAVVDATHPFAANISANAVAACARTRVPLLRLERPGWSEHTLADTWRWVDDMEQVCQAMESLGTRPLITTGRQGLDHYGHWRERWALVRVVDPPENPPAAWEILCRRGPFDLDTERRLMREHDIDVLTTKDSGGSLTEPKLRAAHDLGVPVIIVRRPTPPEVDVVNTVDAATRWVLERA</sequence>
<protein>
    <submittedName>
        <fullName evidence="4">Precorrin-6A/cobalt-precorrin-6A reductase</fullName>
    </submittedName>
</protein>
<keyword evidence="5" id="KW-1185">Reference proteome</keyword>
<evidence type="ECO:0000256" key="1">
    <source>
        <dbReference type="ARBA" id="ARBA00004953"/>
    </source>
</evidence>
<dbReference type="Pfam" id="PF02571">
    <property type="entry name" value="CbiJ"/>
    <property type="match status" value="1"/>
</dbReference>
<evidence type="ECO:0000313" key="4">
    <source>
        <dbReference type="EMBL" id="TQL58149.1"/>
    </source>
</evidence>
<evidence type="ECO:0000256" key="3">
    <source>
        <dbReference type="ARBA" id="ARBA00023002"/>
    </source>
</evidence>
<gene>
    <name evidence="4" type="ORF">FB460_2002</name>
</gene>
<dbReference type="UniPathway" id="UPA00148"/>
<accession>A0A542ZCZ2</accession>